<keyword evidence="1" id="KW-0812">Transmembrane</keyword>
<feature type="transmembrane region" description="Helical" evidence="1">
    <location>
        <begin position="50"/>
        <end position="69"/>
    </location>
</feature>
<feature type="transmembrane region" description="Helical" evidence="1">
    <location>
        <begin position="233"/>
        <end position="254"/>
    </location>
</feature>
<keyword evidence="3" id="KW-1185">Reference proteome</keyword>
<keyword evidence="1" id="KW-1133">Transmembrane helix</keyword>
<comment type="caution">
    <text evidence="2">The sequence shown here is derived from an EMBL/GenBank/DDBJ whole genome shotgun (WGS) entry which is preliminary data.</text>
</comment>
<sequence length="315" mass="35929">MIKPPTGTTFWMYIKQPNGYTVMHHFYWFQHRIGNHINQRHQNALGSHCIPFALCLSLLSGFLFLLAGCQRVYHDRRSIQELNQTFRINKEQSLFYTDKQHRQQSKQLTKPATAALYVQNDTLFAEFLKASLPLSDGNPATIDQSDSAYVFLVNPKPQNIPVDGKSPWFRYHFTSFDMDLVTIPFKYRLAQPGMVAQLTTNANAAVYLGLRYDQGYQRNVFYHHQQRSEIRSFSVGIGGLLGLTAATVGPFSTTSQVTDEYEGACLSYGLATIFGYRAVTLGLAVGYDRLLDSNRSLWRYHQKNWFGITIGLNLN</sequence>
<keyword evidence="1" id="KW-0472">Membrane</keyword>
<evidence type="ECO:0000256" key="1">
    <source>
        <dbReference type="SAM" id="Phobius"/>
    </source>
</evidence>
<dbReference type="AlphaFoldDB" id="A0A7K1SFJ5"/>
<dbReference type="RefSeq" id="WP_157587188.1">
    <property type="nucleotide sequence ID" value="NZ_WPIN01000007.1"/>
</dbReference>
<gene>
    <name evidence="2" type="ORF">GO755_20715</name>
</gene>
<evidence type="ECO:0000313" key="2">
    <source>
        <dbReference type="EMBL" id="MVM32478.1"/>
    </source>
</evidence>
<dbReference type="EMBL" id="WPIN01000007">
    <property type="protein sequence ID" value="MVM32478.1"/>
    <property type="molecule type" value="Genomic_DNA"/>
</dbReference>
<protein>
    <submittedName>
        <fullName evidence="2">Uncharacterized protein</fullName>
    </submittedName>
</protein>
<name>A0A7K1SFJ5_9BACT</name>
<feature type="transmembrane region" description="Helical" evidence="1">
    <location>
        <begin position="266"/>
        <end position="287"/>
    </location>
</feature>
<accession>A0A7K1SFJ5</accession>
<proteinExistence type="predicted"/>
<evidence type="ECO:0000313" key="3">
    <source>
        <dbReference type="Proteomes" id="UP000436006"/>
    </source>
</evidence>
<reference evidence="2 3" key="1">
    <citation type="submission" date="2019-12" db="EMBL/GenBank/DDBJ databases">
        <title>Spirosoma sp. HMF4905 genome sequencing and assembly.</title>
        <authorList>
            <person name="Kang H."/>
            <person name="Cha I."/>
            <person name="Kim H."/>
            <person name="Joh K."/>
        </authorList>
    </citation>
    <scope>NUCLEOTIDE SEQUENCE [LARGE SCALE GENOMIC DNA]</scope>
    <source>
        <strain evidence="2 3">HMF4905</strain>
    </source>
</reference>
<organism evidence="2 3">
    <name type="scientific">Spirosoma arboris</name>
    <dbReference type="NCBI Taxonomy" id="2682092"/>
    <lineage>
        <taxon>Bacteria</taxon>
        <taxon>Pseudomonadati</taxon>
        <taxon>Bacteroidota</taxon>
        <taxon>Cytophagia</taxon>
        <taxon>Cytophagales</taxon>
        <taxon>Cytophagaceae</taxon>
        <taxon>Spirosoma</taxon>
    </lineage>
</organism>
<dbReference type="Proteomes" id="UP000436006">
    <property type="component" value="Unassembled WGS sequence"/>
</dbReference>